<feature type="region of interest" description="Disordered" evidence="1">
    <location>
        <begin position="487"/>
        <end position="516"/>
    </location>
</feature>
<dbReference type="Pfam" id="PF07727">
    <property type="entry name" value="RVT_2"/>
    <property type="match status" value="1"/>
</dbReference>
<dbReference type="GO" id="GO:0003676">
    <property type="term" value="F:nucleic acid binding"/>
    <property type="evidence" value="ECO:0007669"/>
    <property type="project" value="InterPro"/>
</dbReference>
<evidence type="ECO:0000256" key="1">
    <source>
        <dbReference type="SAM" id="MobiDB-lite"/>
    </source>
</evidence>
<dbReference type="CDD" id="cd09272">
    <property type="entry name" value="RNase_HI_RT_Ty1"/>
    <property type="match status" value="1"/>
</dbReference>
<dbReference type="PANTHER" id="PTHR11439">
    <property type="entry name" value="GAG-POL-RELATED RETROTRANSPOSON"/>
    <property type="match status" value="1"/>
</dbReference>
<evidence type="ECO:0000259" key="2">
    <source>
        <dbReference type="Pfam" id="PF07727"/>
    </source>
</evidence>
<gene>
    <name evidence="3" type="ORF">Tci_016221</name>
</gene>
<dbReference type="PANTHER" id="PTHR11439:SF495">
    <property type="entry name" value="REVERSE TRANSCRIPTASE, RNA-DEPENDENT DNA POLYMERASE-RELATED"/>
    <property type="match status" value="1"/>
</dbReference>
<feature type="domain" description="Reverse transcriptase Ty1/copia-type" evidence="2">
    <location>
        <begin position="625"/>
        <end position="773"/>
    </location>
</feature>
<sequence>MSTQQDIYATGSENRPPMLNKENYVPCSSYILHIQNVRNQNGFIVVSRIANQNPNRNGNVVAAWAEGNVIRNNGYQIRCYNYKGLGYFARNCTRASTSGPETDKDPVYDSDGSAETLRKCTKGLLLVVEELVLLVQVNAVANPLYSLRDKDLFKSKNPQLVVAAAKLPNLNLNEFDLWKMRIEQYFLMTDYSLWEVILNGDSPTPTRVVDDKHQLKFNFYKDAKSLIEAIEKRFDGNKETKKVQKTLLKQQYENFSGQSSESLDQIHDRLQKLISQLEILADMEHQSLDDLFNNLKIYEAEVKSSSSTSHNTQNIAFVSSQNTDSANEIISVVPSVSTASTKVPAFILPNVDNLSDAIIYSFASQSNSPKLDNEDLKQIDANDLEEMDLKWQLTMLTMRARRFLQRTRRNLGANETTAIGFDMSKVECYNYHKRGHFVRECRPPRDTSNKDTQRRIIPVETSTSNALGTNQILVQVSKEILMQENASEVHVSPSSSDMTKTHDEKAKREAKGKSHVDLSTGVRNLSNEFKDFSSNSTNRVNAASTPVTAVGPNPINSTNGFNATSPSNNAVSSTFEIGGKSSFVDPFQYPDDLDMPALEDIVYSDDKEDVGAEADFCNLETSITVSPIPTTRVHKDHHVTQIIGDLTSAPQTRSMARMEEGIYYEEVFAPVARIEAIRLFLAYASFMSFMVYQMDVKSYFFNGTIEEEVYVYQPLGFKDPDYPGKVYEVVKVLHGLHQALRAWYETLANYLLENGFQRGKIDQTLFIKKQKDGKSASTPIDTKKPKDPDVEDVDVHIYRYLKGKPHLGLWYPKDSPFNLVVYSKSDYAGERLDRKSTIGGCQFLGCRLISWQCKKQIVVATSSTEAK</sequence>
<evidence type="ECO:0000313" key="3">
    <source>
        <dbReference type="EMBL" id="GEU44243.1"/>
    </source>
</evidence>
<dbReference type="AlphaFoldDB" id="A0A6L2K4I3"/>
<proteinExistence type="predicted"/>
<feature type="compositionally biased region" description="Basic and acidic residues" evidence="1">
    <location>
        <begin position="499"/>
        <end position="516"/>
    </location>
</feature>
<organism evidence="3">
    <name type="scientific">Tanacetum cinerariifolium</name>
    <name type="common">Dalmatian daisy</name>
    <name type="synonym">Chrysanthemum cinerariifolium</name>
    <dbReference type="NCBI Taxonomy" id="118510"/>
    <lineage>
        <taxon>Eukaryota</taxon>
        <taxon>Viridiplantae</taxon>
        <taxon>Streptophyta</taxon>
        <taxon>Embryophyta</taxon>
        <taxon>Tracheophyta</taxon>
        <taxon>Spermatophyta</taxon>
        <taxon>Magnoliopsida</taxon>
        <taxon>eudicotyledons</taxon>
        <taxon>Gunneridae</taxon>
        <taxon>Pentapetalae</taxon>
        <taxon>asterids</taxon>
        <taxon>campanulids</taxon>
        <taxon>Asterales</taxon>
        <taxon>Asteraceae</taxon>
        <taxon>Asteroideae</taxon>
        <taxon>Anthemideae</taxon>
        <taxon>Anthemidinae</taxon>
        <taxon>Tanacetum</taxon>
    </lineage>
</organism>
<dbReference type="GO" id="GO:0008270">
    <property type="term" value="F:zinc ion binding"/>
    <property type="evidence" value="ECO:0007669"/>
    <property type="project" value="InterPro"/>
</dbReference>
<reference evidence="3" key="1">
    <citation type="journal article" date="2019" name="Sci. Rep.">
        <title>Draft genome of Tanacetum cinerariifolium, the natural source of mosquito coil.</title>
        <authorList>
            <person name="Yamashiro T."/>
            <person name="Shiraishi A."/>
            <person name="Satake H."/>
            <person name="Nakayama K."/>
        </authorList>
    </citation>
    <scope>NUCLEOTIDE SEQUENCE</scope>
</reference>
<dbReference type="SUPFAM" id="SSF57756">
    <property type="entry name" value="Retrovirus zinc finger-like domains"/>
    <property type="match status" value="1"/>
</dbReference>
<accession>A0A6L2K4I3</accession>
<comment type="caution">
    <text evidence="3">The sequence shown here is derived from an EMBL/GenBank/DDBJ whole genome shotgun (WGS) entry which is preliminary data.</text>
</comment>
<name>A0A6L2K4I3_TANCI</name>
<dbReference type="InterPro" id="IPR013103">
    <property type="entry name" value="RVT_2"/>
</dbReference>
<protein>
    <submittedName>
        <fullName evidence="3">Ribonuclease H-like domain-containing protein</fullName>
    </submittedName>
</protein>
<dbReference type="InterPro" id="IPR036875">
    <property type="entry name" value="Znf_CCHC_sf"/>
</dbReference>
<dbReference type="EMBL" id="BKCJ010001819">
    <property type="protein sequence ID" value="GEU44243.1"/>
    <property type="molecule type" value="Genomic_DNA"/>
</dbReference>